<dbReference type="Gene3D" id="3.40.50.300">
    <property type="entry name" value="P-loop containing nucleotide triphosphate hydrolases"/>
    <property type="match status" value="1"/>
</dbReference>
<dbReference type="EMBL" id="JAMXIB010000006">
    <property type="protein sequence ID" value="MCO5724993.1"/>
    <property type="molecule type" value="Genomic_DNA"/>
</dbReference>
<dbReference type="CDD" id="cd10439">
    <property type="entry name" value="GIY-YIG_COG3410"/>
    <property type="match status" value="1"/>
</dbReference>
<protein>
    <submittedName>
        <fullName evidence="2">DUF2075 domain-containing protein</fullName>
    </submittedName>
</protein>
<reference evidence="2 3" key="1">
    <citation type="submission" date="2022-06" db="EMBL/GenBank/DDBJ databases">
        <authorList>
            <person name="Xuan X."/>
        </authorList>
    </citation>
    <scope>NUCLEOTIDE SEQUENCE [LARGE SCALE GENOMIC DNA]</scope>
    <source>
        <strain evidence="2 3">2V75</strain>
    </source>
</reference>
<organism evidence="2 3">
    <name type="scientific">Robiginitalea marina</name>
    <dbReference type="NCBI Taxonomy" id="2954105"/>
    <lineage>
        <taxon>Bacteria</taxon>
        <taxon>Pseudomonadati</taxon>
        <taxon>Bacteroidota</taxon>
        <taxon>Flavobacteriia</taxon>
        <taxon>Flavobacteriales</taxon>
        <taxon>Flavobacteriaceae</taxon>
        <taxon>Robiginitalea</taxon>
    </lineage>
</organism>
<dbReference type="Gene3D" id="2.10.109.10">
    <property type="entry name" value="Umud Fragment, subunit A"/>
    <property type="match status" value="1"/>
</dbReference>
<gene>
    <name evidence="2" type="ORF">NG653_09020</name>
</gene>
<dbReference type="CDD" id="cd06529">
    <property type="entry name" value="S24_LexA-like"/>
    <property type="match status" value="1"/>
</dbReference>
<dbReference type="InterPro" id="IPR000305">
    <property type="entry name" value="GIY-YIG_endonuc"/>
</dbReference>
<dbReference type="Proteomes" id="UP001206312">
    <property type="component" value="Unassembled WGS sequence"/>
</dbReference>
<sequence length="730" mass="83363">MRGFSIKQHDFNPGLFDELKTDHYAKDLWPIVYILSDNTIKEAYVGETTDTYARMNSHLKSSSKKRLTSVHLIGSPKFNKSATLDIESNLIKYLSGDGNFKLLNGNLGLANHNYYQKPDVYWHLFKSIWDELRTEGLARHSLEHIDNSDLFKYSPYKSLRYEQVTALQVMLKGILNEQCKTVLMEGGAGTGKTILAIFLFKLLATDSEDFNYGDFGDQELEFLELVEQIKIKYPKLKMGFVVPMSSFRATMKQVFKNIKGLKASMVIGPAAVSREKFDILIVDEAHRLRRRKSIGAYIGAFNKAAIRLGLDPNEANELEWVTLQSGKTILFYDENQSIKPSDVDKGEFKKLKANPKTIVEKLRSQFRVLGGNDYVDFIDKLMQCKLPETTGTFNSKAYEFVLFDSVGQLVSEIKQRDKECGLSRTVAGFSWDWLSNKEGQEHVKDIKIGDTELKWNAVTEDWINSANAVNEVGCIHTTQGYDLNYAGIIFGHEISYDKESHRIVIKKEHYKDSTGRQTDSAEQLKEYIVNIYKTMMLRGIKGTYLYACDPDLRDYLANYIPLHRSEPEIPQVQFLQLEEVIPYENAIPVYHLDAAAGEFGENQKVSELDWVKPPKFLRVTQDHFACRIIGESMNKVIPNGSYAVFKRYQGGARGGQIVLVEYTDLQDSEFGSCYTVKEYQSKKSVSEDGWEHESIILKPLSTHSDYQDIVIREDQIAQFRVIGTFECVLT</sequence>
<dbReference type="InterPro" id="IPR015927">
    <property type="entry name" value="Peptidase_S24_S26A/B/C"/>
</dbReference>
<dbReference type="SUPFAM" id="SSF51306">
    <property type="entry name" value="LexA/Signal peptidase"/>
    <property type="match status" value="1"/>
</dbReference>
<dbReference type="Pfam" id="PF01541">
    <property type="entry name" value="GIY-YIG"/>
    <property type="match status" value="1"/>
</dbReference>
<keyword evidence="3" id="KW-1185">Reference proteome</keyword>
<dbReference type="SUPFAM" id="SSF52540">
    <property type="entry name" value="P-loop containing nucleoside triphosphate hydrolases"/>
    <property type="match status" value="1"/>
</dbReference>
<dbReference type="PROSITE" id="PS50164">
    <property type="entry name" value="GIY_YIG"/>
    <property type="match status" value="1"/>
</dbReference>
<feature type="domain" description="GIY-YIG" evidence="1">
    <location>
        <begin position="28"/>
        <end position="100"/>
    </location>
</feature>
<accession>A0ABT1B0Q7</accession>
<evidence type="ECO:0000313" key="2">
    <source>
        <dbReference type="EMBL" id="MCO5724993.1"/>
    </source>
</evidence>
<dbReference type="InterPro" id="IPR018647">
    <property type="entry name" value="SLFN_3-like_DNA/RNA_helicase"/>
</dbReference>
<evidence type="ECO:0000259" key="1">
    <source>
        <dbReference type="PROSITE" id="PS50164"/>
    </source>
</evidence>
<dbReference type="InterPro" id="IPR039418">
    <property type="entry name" value="LexA-like"/>
</dbReference>
<dbReference type="RefSeq" id="WP_252741370.1">
    <property type="nucleotide sequence ID" value="NZ_JAMXIB010000006.1"/>
</dbReference>
<evidence type="ECO:0000313" key="3">
    <source>
        <dbReference type="Proteomes" id="UP001206312"/>
    </source>
</evidence>
<dbReference type="InterPro" id="IPR036286">
    <property type="entry name" value="LexA/Signal_pep-like_sf"/>
</dbReference>
<dbReference type="InterPro" id="IPR027417">
    <property type="entry name" value="P-loop_NTPase"/>
</dbReference>
<name>A0ABT1B0Q7_9FLAO</name>
<dbReference type="Pfam" id="PF09848">
    <property type="entry name" value="SLFN-g3_helicase"/>
    <property type="match status" value="1"/>
</dbReference>
<comment type="caution">
    <text evidence="2">The sequence shown here is derived from an EMBL/GenBank/DDBJ whole genome shotgun (WGS) entry which is preliminary data.</text>
</comment>
<proteinExistence type="predicted"/>
<dbReference type="Pfam" id="PF00717">
    <property type="entry name" value="Peptidase_S24"/>
    <property type="match status" value="1"/>
</dbReference>